<evidence type="ECO:0000313" key="1">
    <source>
        <dbReference type="EMBL" id="CEK59251.1"/>
    </source>
</evidence>
<dbReference type="InterPro" id="IPR029512">
    <property type="entry name" value="CCDC154"/>
</dbReference>
<protein>
    <submittedName>
        <fullName evidence="1">Uncharacterized protein</fullName>
    </submittedName>
</protein>
<reference evidence="1" key="1">
    <citation type="submission" date="2014-12" db="EMBL/GenBank/DDBJ databases">
        <title>Insight into the proteome of Arion vulgaris.</title>
        <authorList>
            <person name="Aradska J."/>
            <person name="Bulat T."/>
            <person name="Smidak R."/>
            <person name="Sarate P."/>
            <person name="Gangsoo J."/>
            <person name="Sialana F."/>
            <person name="Bilban M."/>
            <person name="Lubec G."/>
        </authorList>
    </citation>
    <scope>NUCLEOTIDE SEQUENCE</scope>
    <source>
        <tissue evidence="1">Skin</tissue>
    </source>
</reference>
<organism evidence="1">
    <name type="scientific">Arion vulgaris</name>
    <dbReference type="NCBI Taxonomy" id="1028688"/>
    <lineage>
        <taxon>Eukaryota</taxon>
        <taxon>Metazoa</taxon>
        <taxon>Spiralia</taxon>
        <taxon>Lophotrochozoa</taxon>
        <taxon>Mollusca</taxon>
        <taxon>Gastropoda</taxon>
        <taxon>Heterobranchia</taxon>
        <taxon>Euthyneura</taxon>
        <taxon>Panpulmonata</taxon>
        <taxon>Eupulmonata</taxon>
        <taxon>Stylommatophora</taxon>
        <taxon>Helicina</taxon>
        <taxon>Arionoidea</taxon>
        <taxon>Arionidae</taxon>
        <taxon>Arion</taxon>
    </lineage>
</organism>
<dbReference type="PANTHER" id="PTHR35153:SF1">
    <property type="entry name" value="COILED-COIL DOMAIN-CONTAINING PROTEIN 154"/>
    <property type="match status" value="1"/>
</dbReference>
<feature type="non-terminal residue" evidence="1">
    <location>
        <position position="84"/>
    </location>
</feature>
<dbReference type="EMBL" id="HACG01012386">
    <property type="protein sequence ID" value="CEK59251.1"/>
    <property type="molecule type" value="Transcribed_RNA"/>
</dbReference>
<accession>A0A0B6YTY0</accession>
<name>A0A0B6YTY0_9EUPU</name>
<proteinExistence type="predicted"/>
<dbReference type="PANTHER" id="PTHR35153">
    <property type="entry name" value="COILED-COIL DOMAIN-CONTAINING PROTEIN 154"/>
    <property type="match status" value="1"/>
</dbReference>
<feature type="non-terminal residue" evidence="1">
    <location>
        <position position="1"/>
    </location>
</feature>
<dbReference type="AlphaFoldDB" id="A0A0B6YTY0"/>
<gene>
    <name evidence="1" type="primary">ORF35685</name>
</gene>
<sequence length="84" mass="9431">SERQKNKDAVQKLDESISLIEKQLAEQQRQTDKVVAAEIKSRKQHEKNTYEKLDHLNEKLSLVTASLQTAIGGVSGNFAAHTEK</sequence>